<name>A0ABR7HKQ9_9FIRM</name>
<feature type="transmembrane region" description="Helical" evidence="2">
    <location>
        <begin position="404"/>
        <end position="422"/>
    </location>
</feature>
<dbReference type="EMBL" id="JACOPS010000002">
    <property type="protein sequence ID" value="MBC5728067.1"/>
    <property type="molecule type" value="Genomic_DNA"/>
</dbReference>
<keyword evidence="4" id="KW-1185">Reference proteome</keyword>
<proteinExistence type="predicted"/>
<evidence type="ECO:0000256" key="2">
    <source>
        <dbReference type="SAM" id="Phobius"/>
    </source>
</evidence>
<reference evidence="3 4" key="1">
    <citation type="submission" date="2020-08" db="EMBL/GenBank/DDBJ databases">
        <title>Genome public.</title>
        <authorList>
            <person name="Liu C."/>
            <person name="Sun Q."/>
        </authorList>
    </citation>
    <scope>NUCLEOTIDE SEQUENCE [LARGE SCALE GENOMIC DNA]</scope>
    <source>
        <strain evidence="3 4">NSJ-71</strain>
    </source>
</reference>
<dbReference type="Proteomes" id="UP000636755">
    <property type="component" value="Unassembled WGS sequence"/>
</dbReference>
<evidence type="ECO:0000313" key="3">
    <source>
        <dbReference type="EMBL" id="MBC5728067.1"/>
    </source>
</evidence>
<comment type="caution">
    <text evidence="3">The sequence shown here is derived from an EMBL/GenBank/DDBJ whole genome shotgun (WGS) entry which is preliminary data.</text>
</comment>
<keyword evidence="2" id="KW-1133">Transmembrane helix</keyword>
<accession>A0ABR7HKQ9</accession>
<gene>
    <name evidence="3" type="ORF">H8R91_05935</name>
</gene>
<dbReference type="Gene3D" id="3.30.420.40">
    <property type="match status" value="2"/>
</dbReference>
<keyword evidence="2" id="KW-0812">Transmembrane</keyword>
<sequence>MNYVLVQIAKRYLCITACETVGEAAANGTANKGNSKKQADPNEKKAYSFSSPLIIPVDKAVLKDKSSVWEDPALLARLVKDGLSTMNHSEVRDVILMVESYDLTCQEYQHIRGAKKIIEGLAIDRIRDFVGEAVSDFSVIYKDYSAYKTKEVSEEITSKAFAMPKALADDLVAGFKSFSLNLIKIIPSETAMIYAAQKTIYSFNKTVALISMDYSAVRVFIAKNGVPLYCHEFTSPVDEILQVIEEDRDLSTAAAIDYLRTAGYGFKNECRNASSKRKIDDIAENLIDDIVRNVRLVTMSLNISIDQLFLSDFLAYIPHIRNYFVGFGLAGEVMLVSDTFNTGSVIPEPSLKARDDFYKNGSYFLMNELMNCGTVFENNLIYGLKAQQAKTLDDSAKAAKAGCVGLGLLCVAGLAFFGFYFGRSVVDNMIYNDTKYDYAKTLIQQRDDITQSLANQTQDAELLPRTQLYCEDVINELDDQVVDKMDTFTNYSITHANDGNETYSIPVNGLIKDFPTFIDLQNNIKDNGFFSMSENFSVSTNTETSQYSLTAQLTTDITQSQSSKTASDTENNSEN</sequence>
<organism evidence="3 4">
    <name type="scientific">Ruminococcus intestinalis</name>
    <dbReference type="NCBI Taxonomy" id="2763066"/>
    <lineage>
        <taxon>Bacteria</taxon>
        <taxon>Bacillati</taxon>
        <taxon>Bacillota</taxon>
        <taxon>Clostridia</taxon>
        <taxon>Eubacteriales</taxon>
        <taxon>Oscillospiraceae</taxon>
        <taxon>Ruminococcus</taxon>
    </lineage>
</organism>
<protein>
    <recommendedName>
        <fullName evidence="5">Pilus assembly protein PilM</fullName>
    </recommendedName>
</protein>
<keyword evidence="2" id="KW-0472">Membrane</keyword>
<dbReference type="Gene3D" id="3.30.1490.300">
    <property type="match status" value="1"/>
</dbReference>
<evidence type="ECO:0000313" key="4">
    <source>
        <dbReference type="Proteomes" id="UP000636755"/>
    </source>
</evidence>
<feature type="region of interest" description="Disordered" evidence="1">
    <location>
        <begin position="555"/>
        <end position="575"/>
    </location>
</feature>
<evidence type="ECO:0008006" key="5">
    <source>
        <dbReference type="Google" id="ProtNLM"/>
    </source>
</evidence>
<evidence type="ECO:0000256" key="1">
    <source>
        <dbReference type="SAM" id="MobiDB-lite"/>
    </source>
</evidence>
<dbReference type="RefSeq" id="WP_117705468.1">
    <property type="nucleotide sequence ID" value="NZ_JACOPS010000002.1"/>
</dbReference>